<name>A0A9P4VVB0_9PEZI</name>
<dbReference type="EMBL" id="MU006091">
    <property type="protein sequence ID" value="KAF2841469.1"/>
    <property type="molecule type" value="Genomic_DNA"/>
</dbReference>
<accession>A0A9P4VVB0</accession>
<dbReference type="Pfam" id="PF04681">
    <property type="entry name" value="Bys1"/>
    <property type="match status" value="1"/>
</dbReference>
<organism evidence="2 3">
    <name type="scientific">Patellaria atrata CBS 101060</name>
    <dbReference type="NCBI Taxonomy" id="1346257"/>
    <lineage>
        <taxon>Eukaryota</taxon>
        <taxon>Fungi</taxon>
        <taxon>Dikarya</taxon>
        <taxon>Ascomycota</taxon>
        <taxon>Pezizomycotina</taxon>
        <taxon>Dothideomycetes</taxon>
        <taxon>Dothideomycetes incertae sedis</taxon>
        <taxon>Patellariales</taxon>
        <taxon>Patellariaceae</taxon>
        <taxon>Patellaria</taxon>
    </lineage>
</organism>
<dbReference type="InterPro" id="IPR006771">
    <property type="entry name" value="CetA-like"/>
</dbReference>
<keyword evidence="1" id="KW-0472">Membrane</keyword>
<proteinExistence type="predicted"/>
<comment type="caution">
    <text evidence="2">The sequence shown here is derived from an EMBL/GenBank/DDBJ whole genome shotgun (WGS) entry which is preliminary data.</text>
</comment>
<gene>
    <name evidence="2" type="ORF">M501DRAFT_1014268</name>
</gene>
<keyword evidence="1" id="KW-0812">Transmembrane</keyword>
<protein>
    <submittedName>
        <fullName evidence="2">Uncharacterized protein</fullName>
    </submittedName>
</protein>
<keyword evidence="1" id="KW-1133">Transmembrane helix</keyword>
<dbReference type="AlphaFoldDB" id="A0A9P4VVB0"/>
<evidence type="ECO:0000313" key="2">
    <source>
        <dbReference type="EMBL" id="KAF2841469.1"/>
    </source>
</evidence>
<dbReference type="OrthoDB" id="3682664at2759"/>
<evidence type="ECO:0000256" key="1">
    <source>
        <dbReference type="SAM" id="Phobius"/>
    </source>
</evidence>
<dbReference type="Proteomes" id="UP000799429">
    <property type="component" value="Unassembled WGS sequence"/>
</dbReference>
<evidence type="ECO:0000313" key="3">
    <source>
        <dbReference type="Proteomes" id="UP000799429"/>
    </source>
</evidence>
<keyword evidence="3" id="KW-1185">Reference proteome</keyword>
<sequence>MEFMGATVNKPVVNLERLNCYCGPTASVTFGVRPLKVPNGKGGQKRAMQFNIYAYVCFAGIHMSAFVLLLQSLIFLASFGSLAYAGPTGYIENMCNFPVYVSCARGDGDATSIYKLGAHRAWNCPYQSYGLGISMKVSPESDSGMNHPYQAEYTAKDNYVGFNLSHEDGTPFVNYGRLFQCGRKRGAFKDVYCKPGDSSCDWPVYKECPTNDMHFYLCASDTFPA</sequence>
<reference evidence="2" key="1">
    <citation type="journal article" date="2020" name="Stud. Mycol.">
        <title>101 Dothideomycetes genomes: a test case for predicting lifestyles and emergence of pathogens.</title>
        <authorList>
            <person name="Haridas S."/>
            <person name="Albert R."/>
            <person name="Binder M."/>
            <person name="Bloem J."/>
            <person name="Labutti K."/>
            <person name="Salamov A."/>
            <person name="Andreopoulos B."/>
            <person name="Baker S."/>
            <person name="Barry K."/>
            <person name="Bills G."/>
            <person name="Bluhm B."/>
            <person name="Cannon C."/>
            <person name="Castanera R."/>
            <person name="Culley D."/>
            <person name="Daum C."/>
            <person name="Ezra D."/>
            <person name="Gonzalez J."/>
            <person name="Henrissat B."/>
            <person name="Kuo A."/>
            <person name="Liang C."/>
            <person name="Lipzen A."/>
            <person name="Lutzoni F."/>
            <person name="Magnuson J."/>
            <person name="Mondo S."/>
            <person name="Nolan M."/>
            <person name="Ohm R."/>
            <person name="Pangilinan J."/>
            <person name="Park H.-J."/>
            <person name="Ramirez L."/>
            <person name="Alfaro M."/>
            <person name="Sun H."/>
            <person name="Tritt A."/>
            <person name="Yoshinaga Y."/>
            <person name="Zwiers L.-H."/>
            <person name="Turgeon B."/>
            <person name="Goodwin S."/>
            <person name="Spatafora J."/>
            <person name="Crous P."/>
            <person name="Grigoriev I."/>
        </authorList>
    </citation>
    <scope>NUCLEOTIDE SEQUENCE</scope>
    <source>
        <strain evidence="2">CBS 101060</strain>
    </source>
</reference>
<feature type="transmembrane region" description="Helical" evidence="1">
    <location>
        <begin position="52"/>
        <end position="85"/>
    </location>
</feature>